<dbReference type="InterPro" id="IPR015943">
    <property type="entry name" value="WD40/YVTN_repeat-like_dom_sf"/>
</dbReference>
<dbReference type="GO" id="GO:0035721">
    <property type="term" value="P:intraciliary retrograde transport"/>
    <property type="evidence" value="ECO:0007669"/>
    <property type="project" value="TreeGrafter"/>
</dbReference>
<keyword evidence="13" id="KW-1185">Reference proteome</keyword>
<dbReference type="STRING" id="7232.A0A484BMI3"/>
<evidence type="ECO:0000256" key="5">
    <source>
        <dbReference type="ARBA" id="ARBA00023273"/>
    </source>
</evidence>
<evidence type="ECO:0000256" key="2">
    <source>
        <dbReference type="ARBA" id="ARBA00022574"/>
    </source>
</evidence>
<dbReference type="GO" id="GO:0036064">
    <property type="term" value="C:ciliary basal body"/>
    <property type="evidence" value="ECO:0007669"/>
    <property type="project" value="TreeGrafter"/>
</dbReference>
<feature type="compositionally biased region" description="Acidic residues" evidence="7">
    <location>
        <begin position="1504"/>
        <end position="1518"/>
    </location>
</feature>
<keyword evidence="5" id="KW-0966">Cell projection</keyword>
<dbReference type="Gene3D" id="1.25.40.470">
    <property type="match status" value="2"/>
</dbReference>
<keyword evidence="4" id="KW-0969">Cilium</keyword>
<dbReference type="PANTHER" id="PTHR15722">
    <property type="entry name" value="IFT140/172-RELATED"/>
    <property type="match status" value="1"/>
</dbReference>
<dbReference type="SUPFAM" id="SSF50978">
    <property type="entry name" value="WD40 repeat-like"/>
    <property type="match status" value="1"/>
</dbReference>
<dbReference type="GO" id="GO:0030991">
    <property type="term" value="C:intraciliary transport particle A"/>
    <property type="evidence" value="ECO:0007669"/>
    <property type="project" value="TreeGrafter"/>
</dbReference>
<evidence type="ECO:0000256" key="7">
    <source>
        <dbReference type="SAM" id="MobiDB-lite"/>
    </source>
</evidence>
<evidence type="ECO:0000259" key="9">
    <source>
        <dbReference type="Pfam" id="PF23385"/>
    </source>
</evidence>
<dbReference type="Gene3D" id="2.130.10.10">
    <property type="entry name" value="YVTN repeat-like/Quinoprotein amine dehydrogenase"/>
    <property type="match status" value="2"/>
</dbReference>
<keyword evidence="3" id="KW-0677">Repeat</keyword>
<dbReference type="InterPro" id="IPR011990">
    <property type="entry name" value="TPR-like_helical_dom_sf"/>
</dbReference>
<evidence type="ECO:0000256" key="1">
    <source>
        <dbReference type="ARBA" id="ARBA00004138"/>
    </source>
</evidence>
<evidence type="ECO:0000259" key="8">
    <source>
        <dbReference type="Pfam" id="PF23383"/>
    </source>
</evidence>
<dbReference type="FunFam" id="1.25.40.470:FF:000018">
    <property type="entry name" value="Reduced mechanoreceptor potential A"/>
    <property type="match status" value="1"/>
</dbReference>
<dbReference type="InterPro" id="IPR056155">
    <property type="entry name" value="Beta-prop_IFT140_2nd"/>
</dbReference>
<feature type="domain" description="IFT140 second beta-propeller" evidence="9">
    <location>
        <begin position="477"/>
        <end position="795"/>
    </location>
</feature>
<dbReference type="FunFam" id="2.130.10.10:FF:000839">
    <property type="entry name" value="Uncharacterized protein, isoform A"/>
    <property type="match status" value="1"/>
</dbReference>
<comment type="caution">
    <text evidence="12">The sequence shown here is derived from an EMBL/GenBank/DDBJ whole genome shotgun (WGS) entry which is preliminary data.</text>
</comment>
<dbReference type="InterPro" id="IPR056154">
    <property type="entry name" value="Beta-prop_IFT140_1st"/>
</dbReference>
<dbReference type="InterPro" id="IPR056156">
    <property type="entry name" value="TPR_IF140_C"/>
</dbReference>
<reference evidence="12 13" key="1">
    <citation type="journal article" date="2019" name="J. Hered.">
        <title>An Improved Genome Assembly for Drosophila navojoa, the Basal Species in the mojavensis Cluster.</title>
        <authorList>
            <person name="Vanderlinde T."/>
            <person name="Dupim E.G."/>
            <person name="Nazario-Yepiz N.O."/>
            <person name="Carvalho A.B."/>
        </authorList>
    </citation>
    <scope>NUCLEOTIDE SEQUENCE [LARGE SCALE GENOMIC DNA]</scope>
    <source>
        <strain evidence="12">Navoj_Jal97</strain>
        <tissue evidence="12">Whole organism</tissue>
    </source>
</reference>
<dbReference type="OrthoDB" id="10258787at2759"/>
<dbReference type="SUPFAM" id="SSF48452">
    <property type="entry name" value="TPR-like"/>
    <property type="match status" value="2"/>
</dbReference>
<sequence length="1518" mass="169500">MTLYFDTKIEFLDSDAVSTISSWHPNEPLFAVASYSQERGGSVTIFADTGEPQRDVTYPVHATSQATAMCWHPEKALLATGWEHGDIHVWFAGHREFASVSGPHKAAIVLLEFSEQGGRMVTADAMGLVTGWRCDGQYQFLTMFSHDLREVLLLICFRRTVESEVREEMASLAKAAVAGDENALDTLTNWRPRTAARGHSGVRDNHCFYACTQGGVAYYINQGGSCSEVLKGGQHQPCIMQMLWHPKKDAVICLLDDLTIMLYLVESTGILTELDRVKLSGRGTGKHGAIAWAGNSLAIITGDLSVRIWDIERSDNYLLKMDLPSSSVQSVGSSLPSLNNGLTATSSSNNNAFFSHENSVESNSNNNLPRKMSKYAQLNSNEIFTCLAYSNTNQTLCAATNLGNLYTWKRTVSCFVSAPEDAWQMGSISSLSRQGAIKSCIWGYNELAKPCILVNCLSSVFMLKEQPLLACHTRSLWAVQNSAKCIQLTHYSGRQCTVEVDFAVTALALNELSLVVSNGRSISSYSLQKIEKSLDEFDEILEASGAASTASVKSSPALNVRLMQTFVAECLNLCLHNQNIFCLSSSDIVVYSVGGVVLHRILGNDIEGKIIGMDLTGCYLSVFTMNGYVKAYDVTRHDPKLLFPSKSGHEIFDDFGEFILVKCNSLGSHLALVIANSSFTPCAAIYCWDFERNNLFEHDLVKLESDASSKSSLAVRLFWDTEEPRLLAVEIKSMVMQAQKPSRQQPTPSHYVESQVLVMFYSEKNECKLNVLETQAMSAGAQLLNLCVPSVVFLQVNAVQEQPLKDFVDLQHCDANTRRQVLNFSLHVAEGQMDLAFRCVRSIQSKVIWTNLAKMCVHTNRLDVAKVCMGHLEQARSVRALRQAMEDDDLELEAKVAVLAIELGMIEEAKELYKRCKRYDLLNKLLQSTGQLDEALQVAEVEDRIHLKHTYYQKAQALRERGDIKGALEYYEKTQNPVQNITQLLLENPMAMQRYIQTTTDPKMLRWWGQYVESSGDMDAALAVYSKAEDWFSQVKILCYLGKISKADAIARQSGDRAACYHLGRHYENVGKFQEAIMFYTRAQTFSNAIRICKENDFQEELWTVASSSRSRDKAIAAAYFEECGNFKYAVELYHRAGMLHKALEMAFESQQPEILEIIATELSAESDAELINRCADFFASIEQYQKAVQLLAKTKHLERALNICVEKGVPVTEELADMLTPGKGDFDEETRTGILIKLGELLQQQGDYHSATKKFTQAGDKVRAMKSLLKSGNTDKIIFFATMSRQREIYIMAANYLQALDWQSDGNILKHIISFYGKAQAYDSLANFYAICAQIEIEEYQDYEKALTAMQEASKCLEKLSHAQHAYNNLQRTIADVKTILEMQQALRAGDNQSVIGACRSMLIKPEQPPIRHSHILAMLVRALVYAKQYPEAGRALKELAVKDSSWSASGLVDRALVQRVAKECDLDFELIWNSGRQVTGSTTATAATTISMTTTNTTSTNSDDEADDEEIREELH</sequence>
<evidence type="ECO:0000256" key="6">
    <source>
        <dbReference type="SAM" id="Coils"/>
    </source>
</evidence>
<evidence type="ECO:0000313" key="13">
    <source>
        <dbReference type="Proteomes" id="UP000295192"/>
    </source>
</evidence>
<feature type="domain" description="IF140/IFT172/WDR19 TPR" evidence="11">
    <location>
        <begin position="831"/>
        <end position="1316"/>
    </location>
</feature>
<evidence type="ECO:0000256" key="4">
    <source>
        <dbReference type="ARBA" id="ARBA00023069"/>
    </source>
</evidence>
<dbReference type="GO" id="GO:0005930">
    <property type="term" value="C:axoneme"/>
    <property type="evidence" value="ECO:0007669"/>
    <property type="project" value="TreeGrafter"/>
</dbReference>
<dbReference type="Pfam" id="PF23385">
    <property type="entry name" value="Beta-prop_IFT140_2nd"/>
    <property type="match status" value="1"/>
</dbReference>
<keyword evidence="2" id="KW-0853">WD repeat</keyword>
<name>A0A484BMI3_DRONA</name>
<dbReference type="FunFam" id="1.25.40.470:FF:000024">
    <property type="entry name" value="Reduced mechanoreceptor potential A"/>
    <property type="match status" value="1"/>
</dbReference>
<dbReference type="OMA" id="YAQFMES"/>
<feature type="domain" description="IF140 C-terminal TPR" evidence="10">
    <location>
        <begin position="1324"/>
        <end position="1441"/>
    </location>
</feature>
<dbReference type="Pfam" id="PF23383">
    <property type="entry name" value="Beta-prop_IFT140_1st"/>
    <property type="match status" value="1"/>
</dbReference>
<protein>
    <submittedName>
        <fullName evidence="12">Uncharacterized protein</fullName>
    </submittedName>
</protein>
<evidence type="ECO:0000256" key="3">
    <source>
        <dbReference type="ARBA" id="ARBA00022737"/>
    </source>
</evidence>
<accession>A0A484BMI3</accession>
<dbReference type="PANTHER" id="PTHR15722:SF7">
    <property type="entry name" value="INTRAFLAGELLAR TRANSPORT PROTEIN 140 HOMOLOG"/>
    <property type="match status" value="1"/>
</dbReference>
<evidence type="ECO:0000313" key="12">
    <source>
        <dbReference type="EMBL" id="TDG49894.1"/>
    </source>
</evidence>
<dbReference type="Pfam" id="PF24762">
    <property type="entry name" value="TPR_IF140-IFT172"/>
    <property type="match status" value="1"/>
</dbReference>
<proteinExistence type="predicted"/>
<feature type="region of interest" description="Disordered" evidence="7">
    <location>
        <begin position="1495"/>
        <end position="1518"/>
    </location>
</feature>
<dbReference type="InterPro" id="IPR036322">
    <property type="entry name" value="WD40_repeat_dom_sf"/>
</dbReference>
<organism evidence="12 13">
    <name type="scientific">Drosophila navojoa</name>
    <name type="common">Fruit fly</name>
    <dbReference type="NCBI Taxonomy" id="7232"/>
    <lineage>
        <taxon>Eukaryota</taxon>
        <taxon>Metazoa</taxon>
        <taxon>Ecdysozoa</taxon>
        <taxon>Arthropoda</taxon>
        <taxon>Hexapoda</taxon>
        <taxon>Insecta</taxon>
        <taxon>Pterygota</taxon>
        <taxon>Neoptera</taxon>
        <taxon>Endopterygota</taxon>
        <taxon>Diptera</taxon>
        <taxon>Brachycera</taxon>
        <taxon>Muscomorpha</taxon>
        <taxon>Ephydroidea</taxon>
        <taxon>Drosophilidae</taxon>
        <taxon>Drosophila</taxon>
    </lineage>
</organism>
<comment type="subcellular location">
    <subcellularLocation>
        <location evidence="1">Cell projection</location>
        <location evidence="1">Cilium</location>
    </subcellularLocation>
</comment>
<keyword evidence="6" id="KW-0175">Coiled coil</keyword>
<dbReference type="EMBL" id="LSRL02000019">
    <property type="protein sequence ID" value="TDG49894.1"/>
    <property type="molecule type" value="Genomic_DNA"/>
</dbReference>
<evidence type="ECO:0000259" key="10">
    <source>
        <dbReference type="Pfam" id="PF24760"/>
    </source>
</evidence>
<evidence type="ECO:0000259" key="11">
    <source>
        <dbReference type="Pfam" id="PF24762"/>
    </source>
</evidence>
<dbReference type="InterPro" id="IPR056168">
    <property type="entry name" value="TPR_IF140/IFT172/WDR19"/>
</dbReference>
<feature type="domain" description="IFT140 first beta-propeller" evidence="8">
    <location>
        <begin position="3"/>
        <end position="322"/>
    </location>
</feature>
<dbReference type="Proteomes" id="UP000295192">
    <property type="component" value="Unassembled WGS sequence"/>
</dbReference>
<feature type="coiled-coil region" evidence="6">
    <location>
        <begin position="1334"/>
        <end position="1361"/>
    </location>
</feature>
<dbReference type="Pfam" id="PF24760">
    <property type="entry name" value="TPR_IF140_C"/>
    <property type="match status" value="1"/>
</dbReference>
<gene>
    <name evidence="12" type="ORF">AWZ03_003670</name>
</gene>